<feature type="region of interest" description="Disordered" evidence="1">
    <location>
        <begin position="1"/>
        <end position="23"/>
    </location>
</feature>
<proteinExistence type="predicted"/>
<protein>
    <recommendedName>
        <fullName evidence="2">MIP18 family-like domain-containing protein</fullName>
    </recommendedName>
</protein>
<dbReference type="InterPro" id="IPR052339">
    <property type="entry name" value="Fe-S_Maturation_MIP18"/>
</dbReference>
<evidence type="ECO:0000259" key="2">
    <source>
        <dbReference type="Pfam" id="PF01883"/>
    </source>
</evidence>
<evidence type="ECO:0000256" key="1">
    <source>
        <dbReference type="SAM" id="MobiDB-lite"/>
    </source>
</evidence>
<dbReference type="Pfam" id="PF01883">
    <property type="entry name" value="FeS_assembly_P"/>
    <property type="match status" value="1"/>
</dbReference>
<dbReference type="Proteomes" id="UP000317835">
    <property type="component" value="Chromosome"/>
</dbReference>
<dbReference type="InterPro" id="IPR002744">
    <property type="entry name" value="MIP18-like"/>
</dbReference>
<keyword evidence="4" id="KW-1185">Reference proteome</keyword>
<accession>A0A518HAR2</accession>
<organism evidence="3 4">
    <name type="scientific">Tautonia plasticadhaerens</name>
    <dbReference type="NCBI Taxonomy" id="2527974"/>
    <lineage>
        <taxon>Bacteria</taxon>
        <taxon>Pseudomonadati</taxon>
        <taxon>Planctomycetota</taxon>
        <taxon>Planctomycetia</taxon>
        <taxon>Isosphaerales</taxon>
        <taxon>Isosphaeraceae</taxon>
        <taxon>Tautonia</taxon>
    </lineage>
</organism>
<feature type="domain" description="MIP18 family-like" evidence="2">
    <location>
        <begin position="24"/>
        <end position="94"/>
    </location>
</feature>
<dbReference type="RefSeq" id="WP_145275914.1">
    <property type="nucleotide sequence ID" value="NZ_CP036426.1"/>
</dbReference>
<reference evidence="3 4" key="1">
    <citation type="submission" date="2019-02" db="EMBL/GenBank/DDBJ databases">
        <title>Deep-cultivation of Planctomycetes and their phenomic and genomic characterization uncovers novel biology.</title>
        <authorList>
            <person name="Wiegand S."/>
            <person name="Jogler M."/>
            <person name="Boedeker C."/>
            <person name="Pinto D."/>
            <person name="Vollmers J."/>
            <person name="Rivas-Marin E."/>
            <person name="Kohn T."/>
            <person name="Peeters S.H."/>
            <person name="Heuer A."/>
            <person name="Rast P."/>
            <person name="Oberbeckmann S."/>
            <person name="Bunk B."/>
            <person name="Jeske O."/>
            <person name="Meyerdierks A."/>
            <person name="Storesund J.E."/>
            <person name="Kallscheuer N."/>
            <person name="Luecker S."/>
            <person name="Lage O.M."/>
            <person name="Pohl T."/>
            <person name="Merkel B.J."/>
            <person name="Hornburger P."/>
            <person name="Mueller R.-W."/>
            <person name="Bruemmer F."/>
            <person name="Labrenz M."/>
            <person name="Spormann A.M."/>
            <person name="Op den Camp H."/>
            <person name="Overmann J."/>
            <person name="Amann R."/>
            <person name="Jetten M.S.M."/>
            <person name="Mascher T."/>
            <person name="Medema M.H."/>
            <person name="Devos D.P."/>
            <person name="Kaster A.-K."/>
            <person name="Ovreas L."/>
            <person name="Rohde M."/>
            <person name="Galperin M.Y."/>
            <person name="Jogler C."/>
        </authorList>
    </citation>
    <scope>NUCLEOTIDE SEQUENCE [LARGE SCALE GENOMIC DNA]</scope>
    <source>
        <strain evidence="3 4">ElP</strain>
    </source>
</reference>
<evidence type="ECO:0000313" key="3">
    <source>
        <dbReference type="EMBL" id="QDV37846.1"/>
    </source>
</evidence>
<name>A0A518HAR2_9BACT</name>
<dbReference type="PANTHER" id="PTHR42831:SF1">
    <property type="entry name" value="FE-S PROTEIN MATURATION AUXILIARY FACTOR YITW"/>
    <property type="match status" value="1"/>
</dbReference>
<evidence type="ECO:0000313" key="4">
    <source>
        <dbReference type="Proteomes" id="UP000317835"/>
    </source>
</evidence>
<feature type="compositionally biased region" description="Polar residues" evidence="1">
    <location>
        <begin position="1"/>
        <end position="21"/>
    </location>
</feature>
<dbReference type="InterPro" id="IPR034904">
    <property type="entry name" value="FSCA_dom_sf"/>
</dbReference>
<gene>
    <name evidence="3" type="ORF">ElP_57930</name>
</gene>
<dbReference type="OrthoDB" id="9805360at2"/>
<sequence length="118" mass="12611">MSDETTPQADPTTTPEATQGPDQEDILTALKAVKDPEIGVNIVDLGLIYAVQTREGEVDVEMTLTTPACPAGPQILGEATQVIESLQGVSKANVKLVMSPPWSPDRMSEDARDELGMF</sequence>
<dbReference type="SUPFAM" id="SSF117916">
    <property type="entry name" value="Fe-S cluster assembly (FSCA) domain-like"/>
    <property type="match status" value="1"/>
</dbReference>
<dbReference type="EMBL" id="CP036426">
    <property type="protein sequence ID" value="QDV37846.1"/>
    <property type="molecule type" value="Genomic_DNA"/>
</dbReference>
<dbReference type="AlphaFoldDB" id="A0A518HAR2"/>
<dbReference type="Gene3D" id="3.30.300.130">
    <property type="entry name" value="Fe-S cluster assembly (FSCA)"/>
    <property type="match status" value="1"/>
</dbReference>
<dbReference type="PANTHER" id="PTHR42831">
    <property type="entry name" value="FE-S PROTEIN MATURATION AUXILIARY FACTOR YITW"/>
    <property type="match status" value="1"/>
</dbReference>
<dbReference type="KEGG" id="tpla:ElP_57930"/>